<sequence length="157" mass="17069">MKYLFSVLVLGLLAFTAAAQPPAQPQRDGLTWADGQLLLLQGGSARPVTREVRLPSGTRIAPGGHVTLPTGRQGQFLPGDGVDPATGTWFARRARNADGTTFLPLPVRLELPAPALGRVPASGSSTTTRRYHYEQNRQRDKNGRRLPNKEDDDDDDD</sequence>
<feature type="chain" id="PRO_5045595487" description="DUF6799 domain-containing protein" evidence="2">
    <location>
        <begin position="20"/>
        <end position="157"/>
    </location>
</feature>
<keyword evidence="2" id="KW-0732">Signal</keyword>
<dbReference type="Proteomes" id="UP001499909">
    <property type="component" value="Unassembled WGS sequence"/>
</dbReference>
<keyword evidence="5" id="KW-1185">Reference proteome</keyword>
<reference evidence="5" key="1">
    <citation type="journal article" date="2019" name="Int. J. Syst. Evol. Microbiol.">
        <title>The Global Catalogue of Microorganisms (GCM) 10K type strain sequencing project: providing services to taxonomists for standard genome sequencing and annotation.</title>
        <authorList>
            <consortium name="The Broad Institute Genomics Platform"/>
            <consortium name="The Broad Institute Genome Sequencing Center for Infectious Disease"/>
            <person name="Wu L."/>
            <person name="Ma J."/>
        </authorList>
    </citation>
    <scope>NUCLEOTIDE SEQUENCE [LARGE SCALE GENOMIC DNA]</scope>
    <source>
        <strain evidence="5">JCM 17214</strain>
    </source>
</reference>
<feature type="domain" description="DUF6799" evidence="3">
    <location>
        <begin position="27"/>
        <end position="82"/>
    </location>
</feature>
<gene>
    <name evidence="4" type="ORF">GCM10022406_22690</name>
</gene>
<evidence type="ECO:0000313" key="5">
    <source>
        <dbReference type="Proteomes" id="UP001499909"/>
    </source>
</evidence>
<feature type="region of interest" description="Disordered" evidence="1">
    <location>
        <begin position="56"/>
        <end position="81"/>
    </location>
</feature>
<name>A0ABP7N691_9BACT</name>
<dbReference type="Pfam" id="PF20606">
    <property type="entry name" value="DUF6799"/>
    <property type="match status" value="1"/>
</dbReference>
<feature type="region of interest" description="Disordered" evidence="1">
    <location>
        <begin position="116"/>
        <end position="157"/>
    </location>
</feature>
<evidence type="ECO:0000256" key="2">
    <source>
        <dbReference type="SAM" id="SignalP"/>
    </source>
</evidence>
<comment type="caution">
    <text evidence="4">The sequence shown here is derived from an EMBL/GenBank/DDBJ whole genome shotgun (WGS) entry which is preliminary data.</text>
</comment>
<accession>A0ABP7N691</accession>
<proteinExistence type="predicted"/>
<dbReference type="RefSeq" id="WP_345113646.1">
    <property type="nucleotide sequence ID" value="NZ_BAABDH010000039.1"/>
</dbReference>
<dbReference type="InterPro" id="IPR046478">
    <property type="entry name" value="DUF6799"/>
</dbReference>
<protein>
    <recommendedName>
        <fullName evidence="3">DUF6799 domain-containing protein</fullName>
    </recommendedName>
</protein>
<evidence type="ECO:0000259" key="3">
    <source>
        <dbReference type="Pfam" id="PF20606"/>
    </source>
</evidence>
<evidence type="ECO:0000256" key="1">
    <source>
        <dbReference type="SAM" id="MobiDB-lite"/>
    </source>
</evidence>
<feature type="signal peptide" evidence="2">
    <location>
        <begin position="1"/>
        <end position="19"/>
    </location>
</feature>
<feature type="compositionally biased region" description="Basic and acidic residues" evidence="1">
    <location>
        <begin position="131"/>
        <end position="149"/>
    </location>
</feature>
<evidence type="ECO:0000313" key="4">
    <source>
        <dbReference type="EMBL" id="GAA3938097.1"/>
    </source>
</evidence>
<dbReference type="EMBL" id="BAABDH010000039">
    <property type="protein sequence ID" value="GAA3938097.1"/>
    <property type="molecule type" value="Genomic_DNA"/>
</dbReference>
<organism evidence="4 5">
    <name type="scientific">Hymenobacter algoricola</name>
    <dbReference type="NCBI Taxonomy" id="486267"/>
    <lineage>
        <taxon>Bacteria</taxon>
        <taxon>Pseudomonadati</taxon>
        <taxon>Bacteroidota</taxon>
        <taxon>Cytophagia</taxon>
        <taxon>Cytophagales</taxon>
        <taxon>Hymenobacteraceae</taxon>
        <taxon>Hymenobacter</taxon>
    </lineage>
</organism>